<dbReference type="PANTHER" id="PTHR11803:SF39">
    <property type="entry name" value="2-IMINOBUTANOATE_2-IMINOPROPANOATE DEAMINASE"/>
    <property type="match status" value="1"/>
</dbReference>
<accession>A0ABU6PRF7</accession>
<dbReference type="Pfam" id="PF01042">
    <property type="entry name" value="Ribonuc_L-PSP"/>
    <property type="match status" value="1"/>
</dbReference>
<dbReference type="InterPro" id="IPR006056">
    <property type="entry name" value="RidA"/>
</dbReference>
<evidence type="ECO:0000313" key="3">
    <source>
        <dbReference type="Proteomes" id="UP001343257"/>
    </source>
</evidence>
<organism evidence="2 3">
    <name type="scientific">Paenibacillus chibensis</name>
    <dbReference type="NCBI Taxonomy" id="59846"/>
    <lineage>
        <taxon>Bacteria</taxon>
        <taxon>Bacillati</taxon>
        <taxon>Bacillota</taxon>
        <taxon>Bacilli</taxon>
        <taxon>Bacillales</taxon>
        <taxon>Paenibacillaceae</taxon>
        <taxon>Paenibacillus</taxon>
    </lineage>
</organism>
<dbReference type="Proteomes" id="UP001343257">
    <property type="component" value="Unassembled WGS sequence"/>
</dbReference>
<dbReference type="PROSITE" id="PS01094">
    <property type="entry name" value="UPF0076"/>
    <property type="match status" value="1"/>
</dbReference>
<dbReference type="SUPFAM" id="SSF55298">
    <property type="entry name" value="YjgF-like"/>
    <property type="match status" value="1"/>
</dbReference>
<sequence length="128" mass="13787">MTSQERLTIATNEAPGAIGPYSQAVQIGNMLISSGQLGMNPAGEFPDTVEEQTQRSLLNVKAILESAGFSMNHVVKTTVFLQDMNDFQKVNEVYATFFAEPFPARSAVQVAKLPKGGLVEIEVIAVKA</sequence>
<comment type="similarity">
    <text evidence="1">Belongs to the RutC family.</text>
</comment>
<protein>
    <submittedName>
        <fullName evidence="2">RidA family protein</fullName>
    </submittedName>
</protein>
<proteinExistence type="inferred from homology"/>
<dbReference type="CDD" id="cd00448">
    <property type="entry name" value="YjgF_YER057c_UK114_family"/>
    <property type="match status" value="1"/>
</dbReference>
<name>A0ABU6PRF7_9BACL</name>
<keyword evidence="3" id="KW-1185">Reference proteome</keyword>
<dbReference type="InterPro" id="IPR019897">
    <property type="entry name" value="RidA_CS"/>
</dbReference>
<dbReference type="NCBIfam" id="TIGR00004">
    <property type="entry name" value="Rid family detoxifying hydrolase"/>
    <property type="match status" value="1"/>
</dbReference>
<dbReference type="Gene3D" id="3.30.1330.40">
    <property type="entry name" value="RutC-like"/>
    <property type="match status" value="1"/>
</dbReference>
<dbReference type="EMBL" id="JARTLD010000009">
    <property type="protein sequence ID" value="MED5016610.1"/>
    <property type="molecule type" value="Genomic_DNA"/>
</dbReference>
<reference evidence="2 3" key="1">
    <citation type="submission" date="2023-03" db="EMBL/GenBank/DDBJ databases">
        <title>Bacillus Genome Sequencing.</title>
        <authorList>
            <person name="Dunlap C."/>
        </authorList>
    </citation>
    <scope>NUCLEOTIDE SEQUENCE [LARGE SCALE GENOMIC DNA]</scope>
    <source>
        <strain evidence="2 3">NRS-52</strain>
    </source>
</reference>
<evidence type="ECO:0000256" key="1">
    <source>
        <dbReference type="ARBA" id="ARBA00010552"/>
    </source>
</evidence>
<gene>
    <name evidence="2" type="ORF">P9847_04740</name>
</gene>
<dbReference type="InterPro" id="IPR035959">
    <property type="entry name" value="RutC-like_sf"/>
</dbReference>
<dbReference type="InterPro" id="IPR006175">
    <property type="entry name" value="YjgF/YER057c/UK114"/>
</dbReference>
<dbReference type="RefSeq" id="WP_328275817.1">
    <property type="nucleotide sequence ID" value="NZ_JARTLD010000009.1"/>
</dbReference>
<evidence type="ECO:0000313" key="2">
    <source>
        <dbReference type="EMBL" id="MED5016610.1"/>
    </source>
</evidence>
<comment type="caution">
    <text evidence="2">The sequence shown here is derived from an EMBL/GenBank/DDBJ whole genome shotgun (WGS) entry which is preliminary data.</text>
</comment>
<dbReference type="PANTHER" id="PTHR11803">
    <property type="entry name" value="2-IMINOBUTANOATE/2-IMINOPROPANOATE DEAMINASE RIDA"/>
    <property type="match status" value="1"/>
</dbReference>